<keyword evidence="2" id="KW-0472">Membrane</keyword>
<keyword evidence="4" id="KW-1185">Reference proteome</keyword>
<evidence type="ECO:0000313" key="4">
    <source>
        <dbReference type="Proteomes" id="UP001146120"/>
    </source>
</evidence>
<feature type="region of interest" description="Disordered" evidence="1">
    <location>
        <begin position="1081"/>
        <end position="1101"/>
    </location>
</feature>
<dbReference type="EMBL" id="DAKRPA010000134">
    <property type="protein sequence ID" value="DAZ97465.1"/>
    <property type="molecule type" value="Genomic_DNA"/>
</dbReference>
<reference evidence="3" key="1">
    <citation type="submission" date="2022-11" db="EMBL/GenBank/DDBJ databases">
        <authorList>
            <person name="Morgan W.R."/>
            <person name="Tartar A."/>
        </authorList>
    </citation>
    <scope>NUCLEOTIDE SEQUENCE</scope>
    <source>
        <strain evidence="3">ARSEF 373</strain>
    </source>
</reference>
<keyword evidence="2" id="KW-0812">Transmembrane</keyword>
<protein>
    <submittedName>
        <fullName evidence="3">Uncharacterized protein</fullName>
    </submittedName>
</protein>
<organism evidence="3 4">
    <name type="scientific">Lagenidium giganteum</name>
    <dbReference type="NCBI Taxonomy" id="4803"/>
    <lineage>
        <taxon>Eukaryota</taxon>
        <taxon>Sar</taxon>
        <taxon>Stramenopiles</taxon>
        <taxon>Oomycota</taxon>
        <taxon>Peronosporomycetes</taxon>
        <taxon>Pythiales</taxon>
        <taxon>Pythiaceae</taxon>
    </lineage>
</organism>
<feature type="compositionally biased region" description="Acidic residues" evidence="1">
    <location>
        <begin position="1"/>
        <end position="11"/>
    </location>
</feature>
<reference evidence="3" key="2">
    <citation type="journal article" date="2023" name="Microbiol Resour">
        <title>Decontamination and Annotation of the Draft Genome Sequence of the Oomycete Lagenidium giganteum ARSEF 373.</title>
        <authorList>
            <person name="Morgan W.R."/>
            <person name="Tartar A."/>
        </authorList>
    </citation>
    <scope>NUCLEOTIDE SEQUENCE</scope>
    <source>
        <strain evidence="3">ARSEF 373</strain>
    </source>
</reference>
<dbReference type="AlphaFoldDB" id="A0AAV2YTX3"/>
<evidence type="ECO:0000256" key="2">
    <source>
        <dbReference type="SAM" id="Phobius"/>
    </source>
</evidence>
<feature type="transmembrane region" description="Helical" evidence="2">
    <location>
        <begin position="993"/>
        <end position="1016"/>
    </location>
</feature>
<proteinExistence type="predicted"/>
<feature type="transmembrane region" description="Helical" evidence="2">
    <location>
        <begin position="839"/>
        <end position="858"/>
    </location>
</feature>
<name>A0AAV2YTX3_9STRA</name>
<feature type="transmembrane region" description="Helical" evidence="2">
    <location>
        <begin position="887"/>
        <end position="907"/>
    </location>
</feature>
<sequence length="1101" mass="121688">MRSDSFDEAIMDTELVPGGVGGPPPPDSASSRKVSERRKTEAWSESTDASWACVIPLKNIALIFYPTTRADAIESVSATYGYRRASPPGTVTSSAPAEFPGSSITPLLKSVLDVALSHDIVRIHLEQAATFDVDATYKFLWFNEFDTIAQYYDLVFQSAEFPGGTFTKRELSSSDTVVLLLRDSSGASGGAGPMEIPITLACGAGNSFLTATRCLGADGLPCPARYAQDNESRVYEDVDLAAILPPHSGMQNNIGLLFVVDYFHQVMSALFETKSWNTTLQDLNYAQDVGYALDMSSVSAFKGASPYLYDRDAYMLGVQVGDLQTNSLDACIATELTVGYYYTRAFVLRLIQDALIDQDLYGAASAPLIHLPPGLDTVMAPIFQSSISFTSGARHSTRTTRPSFYQHLGLTKLTMVEAQFKLGSLANRVLGSSMRMLQYMVFFPDLVSVYVSSTSASHDTQNYKLVGSTGSGINTFKNSVSANTLMIFPLRELPKEDAPPAKMWTDEAKYAAWYRNFEASNDSPLEILDPYLSAQAFDLGPILSADDFTRNRCHRAIFKVLGKVALLTLFKLSQPASYLMFMSEADEDTRTWMLSQIRKQEMTIETLSGERVAYPFRHGQFTSKDDGSNWVVAPLLSAMVEYLGIDAVLSAYLEELDDSFRLFVTSLNGVLRFADTDLYCGVHALGNGTELVGDSDSLDVIYGKIYPGLAKAAEDLLFKAPAIAANISNAMVAAGAEPVVIYREHIVGTAEVTQSTTGLGSPLYWQSTVLRAGLLKFWPLKTPLADTIRHVQSTTSCYDVLELRYLNVSKRCFGEPQNVQLRRNRYESEGLRKALLSNWSLAVMLNTIAGVLVFKYLGKLYQAYQITQFECLDVEVALQLNIQGNNVLTTSQCLLFLLASVPALLGFHMPNDYMFLPNYQSERVNPIAADVFVTLSMTWFMKIGFDLTNRCVRPTRPIDWMHQFRLRAVFVVLILVLRLLAPDDRSNASYQLLKLLLTCVMALFLGVLTTCVMFLPQRRGKIVDARQQQHDDVLSALVKQNLPLNRYGALGRTSKGWSRTGLIMEGWKLARTRDGQQVLRKDGGEIPLPRDVGTDGETTST</sequence>
<feature type="transmembrane region" description="Helical" evidence="2">
    <location>
        <begin position="927"/>
        <end position="944"/>
    </location>
</feature>
<feature type="transmembrane region" description="Helical" evidence="2">
    <location>
        <begin position="964"/>
        <end position="981"/>
    </location>
</feature>
<dbReference type="Proteomes" id="UP001146120">
    <property type="component" value="Unassembled WGS sequence"/>
</dbReference>
<gene>
    <name evidence="3" type="ORF">N0F65_009948</name>
</gene>
<keyword evidence="2" id="KW-1133">Transmembrane helix</keyword>
<comment type="caution">
    <text evidence="3">The sequence shown here is derived from an EMBL/GenBank/DDBJ whole genome shotgun (WGS) entry which is preliminary data.</text>
</comment>
<evidence type="ECO:0000313" key="3">
    <source>
        <dbReference type="EMBL" id="DAZ97465.1"/>
    </source>
</evidence>
<accession>A0AAV2YTX3</accession>
<feature type="region of interest" description="Disordered" evidence="1">
    <location>
        <begin position="1"/>
        <end position="41"/>
    </location>
</feature>
<evidence type="ECO:0000256" key="1">
    <source>
        <dbReference type="SAM" id="MobiDB-lite"/>
    </source>
</evidence>